<feature type="domain" description="Peptidase M50" evidence="13">
    <location>
        <begin position="54"/>
        <end position="121"/>
    </location>
</feature>
<dbReference type="EMBL" id="JAFBEB010000003">
    <property type="protein sequence ID" value="MBM7589741.1"/>
    <property type="molecule type" value="Genomic_DNA"/>
</dbReference>
<keyword evidence="11 12" id="KW-0472">Membrane</keyword>
<feature type="transmembrane region" description="Helical" evidence="12">
    <location>
        <begin position="36"/>
        <end position="63"/>
    </location>
</feature>
<name>A0A939BUM7_9BACL</name>
<keyword evidence="7" id="KW-0378">Hydrolase</keyword>
<comment type="similarity">
    <text evidence="3">Belongs to the peptidase M50B family.</text>
</comment>
<sequence>MKNQSRPFLIAVGAFLLTNLKWLIGILKFSKFGATLLSMILSFGAYALFYGWKFAVALVYLIFVHELGHLIAARQKGIPTSPAIFMPFVGAFISMKEQPRDAKTEAYLAYGGPFAGLLSFLPAIPLYWYTGDPFWILVVSLGATLNLFNLLPISPLDGGRIVSVLSPKIWFFGLLGLAILLIFSPSPMLLLILIFGLISWWNHLREGYQAELLAYERDKLQEILAQLKLWPQMDSFGEVRAQLYFAKQSAASHFHEKRGFTIPLLQDQTKLKREKARLDLQYAELAWNLFQAWERSPIAFNDGDPLQPLPAPVLRQATEQGEEKLQKIETDLQRLTTYYQAPARTKWKVLAAYLGLALVLSVFFLFGTEIMEFHRPALGTS</sequence>
<evidence type="ECO:0000256" key="11">
    <source>
        <dbReference type="ARBA" id="ARBA00023136"/>
    </source>
</evidence>
<feature type="transmembrane region" description="Helical" evidence="12">
    <location>
        <begin position="107"/>
        <end position="128"/>
    </location>
</feature>
<gene>
    <name evidence="14" type="ORF">JOD01_001341</name>
</gene>
<dbReference type="PANTHER" id="PTHR39188:SF3">
    <property type="entry name" value="STAGE IV SPORULATION PROTEIN FB"/>
    <property type="match status" value="1"/>
</dbReference>
<dbReference type="GO" id="GO:0008237">
    <property type="term" value="F:metallopeptidase activity"/>
    <property type="evidence" value="ECO:0007669"/>
    <property type="project" value="UniProtKB-KW"/>
</dbReference>
<evidence type="ECO:0000256" key="6">
    <source>
        <dbReference type="ARBA" id="ARBA00022723"/>
    </source>
</evidence>
<evidence type="ECO:0000256" key="2">
    <source>
        <dbReference type="ARBA" id="ARBA00004141"/>
    </source>
</evidence>
<feature type="transmembrane region" description="Helical" evidence="12">
    <location>
        <begin position="134"/>
        <end position="151"/>
    </location>
</feature>
<evidence type="ECO:0000256" key="1">
    <source>
        <dbReference type="ARBA" id="ARBA00001947"/>
    </source>
</evidence>
<keyword evidence="9 12" id="KW-1133">Transmembrane helix</keyword>
<evidence type="ECO:0000313" key="15">
    <source>
        <dbReference type="Proteomes" id="UP000717624"/>
    </source>
</evidence>
<evidence type="ECO:0000256" key="4">
    <source>
        <dbReference type="ARBA" id="ARBA00022670"/>
    </source>
</evidence>
<dbReference type="Proteomes" id="UP000717624">
    <property type="component" value="Unassembled WGS sequence"/>
</dbReference>
<evidence type="ECO:0000256" key="12">
    <source>
        <dbReference type="SAM" id="Phobius"/>
    </source>
</evidence>
<keyword evidence="5 12" id="KW-0812">Transmembrane</keyword>
<feature type="transmembrane region" description="Helical" evidence="12">
    <location>
        <begin position="78"/>
        <end position="95"/>
    </location>
</feature>
<keyword evidence="8" id="KW-0862">Zinc</keyword>
<dbReference type="RefSeq" id="WP_204517460.1">
    <property type="nucleotide sequence ID" value="NZ_BAABIN010000038.1"/>
</dbReference>
<evidence type="ECO:0000259" key="13">
    <source>
        <dbReference type="Pfam" id="PF02163"/>
    </source>
</evidence>
<accession>A0A939BUM7</accession>
<dbReference type="GO" id="GO:0016020">
    <property type="term" value="C:membrane"/>
    <property type="evidence" value="ECO:0007669"/>
    <property type="project" value="UniProtKB-SubCell"/>
</dbReference>
<comment type="caution">
    <text evidence="14">The sequence shown here is derived from an EMBL/GenBank/DDBJ whole genome shotgun (WGS) entry which is preliminary data.</text>
</comment>
<organism evidence="14 15">
    <name type="scientific">Brevibacillus fulvus</name>
    <dbReference type="NCBI Taxonomy" id="1125967"/>
    <lineage>
        <taxon>Bacteria</taxon>
        <taxon>Bacillati</taxon>
        <taxon>Bacillota</taxon>
        <taxon>Bacilli</taxon>
        <taxon>Bacillales</taxon>
        <taxon>Paenibacillaceae</taxon>
        <taxon>Brevibacillus</taxon>
    </lineage>
</organism>
<comment type="subcellular location">
    <subcellularLocation>
        <location evidence="2">Membrane</location>
        <topology evidence="2">Multi-pass membrane protein</topology>
    </subcellularLocation>
</comment>
<keyword evidence="15" id="KW-1185">Reference proteome</keyword>
<keyword evidence="10" id="KW-0482">Metalloprotease</keyword>
<evidence type="ECO:0000256" key="9">
    <source>
        <dbReference type="ARBA" id="ARBA00022989"/>
    </source>
</evidence>
<keyword evidence="6" id="KW-0479">Metal-binding</keyword>
<feature type="transmembrane region" description="Helical" evidence="12">
    <location>
        <begin position="171"/>
        <end position="198"/>
    </location>
</feature>
<reference evidence="14" key="1">
    <citation type="submission" date="2021-01" db="EMBL/GenBank/DDBJ databases">
        <title>Genomic Encyclopedia of Type Strains, Phase IV (KMG-IV): sequencing the most valuable type-strain genomes for metagenomic binning, comparative biology and taxonomic classification.</title>
        <authorList>
            <person name="Goeker M."/>
        </authorList>
    </citation>
    <scope>NUCLEOTIDE SEQUENCE</scope>
    <source>
        <strain evidence="14">DSM 25523</strain>
    </source>
</reference>
<protein>
    <submittedName>
        <fullName evidence="14">Zn-dependent protease</fullName>
    </submittedName>
</protein>
<evidence type="ECO:0000256" key="3">
    <source>
        <dbReference type="ARBA" id="ARBA00007931"/>
    </source>
</evidence>
<keyword evidence="4 14" id="KW-0645">Protease</keyword>
<evidence type="ECO:0000313" key="14">
    <source>
        <dbReference type="EMBL" id="MBM7589741.1"/>
    </source>
</evidence>
<evidence type="ECO:0000256" key="7">
    <source>
        <dbReference type="ARBA" id="ARBA00022801"/>
    </source>
</evidence>
<dbReference type="InterPro" id="IPR008915">
    <property type="entry name" value="Peptidase_M50"/>
</dbReference>
<feature type="transmembrane region" description="Helical" evidence="12">
    <location>
        <begin position="347"/>
        <end position="366"/>
    </location>
</feature>
<dbReference type="CDD" id="cd06160">
    <property type="entry name" value="S2P-M50_like_2"/>
    <property type="match status" value="1"/>
</dbReference>
<comment type="cofactor">
    <cofactor evidence="1">
        <name>Zn(2+)</name>
        <dbReference type="ChEBI" id="CHEBI:29105"/>
    </cofactor>
</comment>
<evidence type="ECO:0000256" key="8">
    <source>
        <dbReference type="ARBA" id="ARBA00022833"/>
    </source>
</evidence>
<dbReference type="GO" id="GO:0046872">
    <property type="term" value="F:metal ion binding"/>
    <property type="evidence" value="ECO:0007669"/>
    <property type="project" value="UniProtKB-KW"/>
</dbReference>
<evidence type="ECO:0000256" key="10">
    <source>
        <dbReference type="ARBA" id="ARBA00023049"/>
    </source>
</evidence>
<evidence type="ECO:0000256" key="5">
    <source>
        <dbReference type="ARBA" id="ARBA00022692"/>
    </source>
</evidence>
<dbReference type="GO" id="GO:0006508">
    <property type="term" value="P:proteolysis"/>
    <property type="evidence" value="ECO:0007669"/>
    <property type="project" value="UniProtKB-KW"/>
</dbReference>
<feature type="transmembrane region" description="Helical" evidence="12">
    <location>
        <begin position="6"/>
        <end position="24"/>
    </location>
</feature>
<dbReference type="PANTHER" id="PTHR39188">
    <property type="entry name" value="MEMBRANE-ASSOCIATED ZINC METALLOPROTEASE M50B"/>
    <property type="match status" value="1"/>
</dbReference>
<proteinExistence type="inferred from homology"/>
<dbReference type="AlphaFoldDB" id="A0A939BUM7"/>
<dbReference type="Pfam" id="PF02163">
    <property type="entry name" value="Peptidase_M50"/>
    <property type="match status" value="1"/>
</dbReference>